<feature type="compositionally biased region" description="Pro residues" evidence="1">
    <location>
        <begin position="394"/>
        <end position="405"/>
    </location>
</feature>
<feature type="domain" description="Mammalian cell entry C-terminal" evidence="3">
    <location>
        <begin position="130"/>
        <end position="266"/>
    </location>
</feature>
<dbReference type="EMBL" id="LZJU01000052">
    <property type="protein sequence ID" value="OBH78040.1"/>
    <property type="molecule type" value="Genomic_DNA"/>
</dbReference>
<dbReference type="Proteomes" id="UP000092389">
    <property type="component" value="Unassembled WGS sequence"/>
</dbReference>
<evidence type="ECO:0000313" key="4">
    <source>
        <dbReference type="EMBL" id="OBH78040.1"/>
    </source>
</evidence>
<feature type="domain" description="Mce/MlaD" evidence="2">
    <location>
        <begin position="44"/>
        <end position="120"/>
    </location>
</feature>
<sequence length="413" mass="42526">MRQQIHRTRKILLTAVACIGILGLSSCSMGLGQIPLPAPSAGTRTYPITATFADALNLPAKAKVRLSGADVGEVESMAAHNYQAAVTLRIASDVQIPVGTKAELRSATPLGDVFVSLTPPATATVGGPVLHPGDDIPLNSTASAATVEEVLTTASVLVNGGVIRNLTNVVNGMGRAVGGKGEDLGRFLDASTRLVQSLSDRSTAIKRALTQSGDLSATLSARQQSIDEAIAAAGPALGTVADNSDHIVDLVVRLNRITLQLAKFPSIRGVRTRSMMADLNRLSAELNEASLAPGASLATFNSLFGPFLKLTDSTSAHVDIDLADMAIGSMADLHHPGDPGSHGPGREDFRNMVGSITYELVQLRNKFWGQPAAPPGNVPPPNLIGPNPGALTPAPNPSPAAPPTSSPGDGGTP</sequence>
<protein>
    <submittedName>
        <fullName evidence="4">Mammalian cell entry protein</fullName>
    </submittedName>
</protein>
<evidence type="ECO:0000259" key="3">
    <source>
        <dbReference type="Pfam" id="PF11887"/>
    </source>
</evidence>
<dbReference type="PROSITE" id="PS51257">
    <property type="entry name" value="PROKAR_LIPOPROTEIN"/>
    <property type="match status" value="1"/>
</dbReference>
<gene>
    <name evidence="4" type="ORF">A5683_17465</name>
</gene>
<dbReference type="GO" id="GO:0005576">
    <property type="term" value="C:extracellular region"/>
    <property type="evidence" value="ECO:0007669"/>
    <property type="project" value="TreeGrafter"/>
</dbReference>
<dbReference type="InterPro" id="IPR052336">
    <property type="entry name" value="MlaD_Phospholipid_Transporter"/>
</dbReference>
<dbReference type="AlphaFoldDB" id="A0A1A2TNT2"/>
<proteinExistence type="predicted"/>
<dbReference type="PANTHER" id="PTHR33371:SF15">
    <property type="entry name" value="LIPOPROTEIN LPRN"/>
    <property type="match status" value="1"/>
</dbReference>
<organism evidence="4 5">
    <name type="scientific">Mycobacterium mantenii</name>
    <dbReference type="NCBI Taxonomy" id="560555"/>
    <lineage>
        <taxon>Bacteria</taxon>
        <taxon>Bacillati</taxon>
        <taxon>Actinomycetota</taxon>
        <taxon>Actinomycetes</taxon>
        <taxon>Mycobacteriales</taxon>
        <taxon>Mycobacteriaceae</taxon>
        <taxon>Mycobacterium</taxon>
        <taxon>Mycobacterium avium complex (MAC)</taxon>
    </lineage>
</organism>
<evidence type="ECO:0000256" key="1">
    <source>
        <dbReference type="SAM" id="MobiDB-lite"/>
    </source>
</evidence>
<dbReference type="InterPro" id="IPR003399">
    <property type="entry name" value="Mce/MlaD"/>
</dbReference>
<dbReference type="OrthoDB" id="4368973at2"/>
<evidence type="ECO:0000313" key="5">
    <source>
        <dbReference type="Proteomes" id="UP000092389"/>
    </source>
</evidence>
<evidence type="ECO:0000259" key="2">
    <source>
        <dbReference type="Pfam" id="PF02470"/>
    </source>
</evidence>
<dbReference type="Pfam" id="PF11887">
    <property type="entry name" value="Mce4_CUP1"/>
    <property type="match status" value="1"/>
</dbReference>
<name>A0A1A2TNT2_MYCNT</name>
<feature type="compositionally biased region" description="Low complexity" evidence="1">
    <location>
        <begin position="384"/>
        <end position="393"/>
    </location>
</feature>
<dbReference type="Pfam" id="PF02470">
    <property type="entry name" value="MlaD"/>
    <property type="match status" value="1"/>
</dbReference>
<dbReference type="InterPro" id="IPR024516">
    <property type="entry name" value="Mce_C"/>
</dbReference>
<comment type="caution">
    <text evidence="4">The sequence shown here is derived from an EMBL/GenBank/DDBJ whole genome shotgun (WGS) entry which is preliminary data.</text>
</comment>
<accession>A0A1A2TNT2</accession>
<dbReference type="PANTHER" id="PTHR33371">
    <property type="entry name" value="INTERMEMBRANE PHOSPHOLIPID TRANSPORT SYSTEM BINDING PROTEIN MLAD-RELATED"/>
    <property type="match status" value="1"/>
</dbReference>
<feature type="compositionally biased region" description="Pro residues" evidence="1">
    <location>
        <begin position="372"/>
        <end position="383"/>
    </location>
</feature>
<reference evidence="4 5" key="1">
    <citation type="submission" date="2016-06" db="EMBL/GenBank/DDBJ databases">
        <authorList>
            <person name="Kjaerup R.B."/>
            <person name="Dalgaard T.S."/>
            <person name="Juul-Madsen H.R."/>
        </authorList>
    </citation>
    <scope>NUCLEOTIDE SEQUENCE [LARGE SCALE GENOMIC DNA]</scope>
    <source>
        <strain evidence="4 5">E152</strain>
    </source>
</reference>
<feature type="region of interest" description="Disordered" evidence="1">
    <location>
        <begin position="371"/>
        <end position="413"/>
    </location>
</feature>